<evidence type="ECO:0000313" key="15">
    <source>
        <dbReference type="Proteomes" id="UP000255326"/>
    </source>
</evidence>
<evidence type="ECO:0000313" key="14">
    <source>
        <dbReference type="EMBL" id="RDI43106.1"/>
    </source>
</evidence>
<keyword evidence="15" id="KW-1185">Reference proteome</keyword>
<dbReference type="PANTHER" id="PTHR33392:SF8">
    <property type="entry name" value="REGULATORY PROTEIN MSRR"/>
    <property type="match status" value="1"/>
</dbReference>
<evidence type="ECO:0000256" key="2">
    <source>
        <dbReference type="ARBA" id="ARBA00006068"/>
    </source>
</evidence>
<dbReference type="InterPro" id="IPR050922">
    <property type="entry name" value="LytR/CpsA/Psr_CW_biosynth"/>
</dbReference>
<protein>
    <recommendedName>
        <fullName evidence="11">Regulatory protein MsrR</fullName>
    </recommendedName>
</protein>
<evidence type="ECO:0000259" key="13">
    <source>
        <dbReference type="Pfam" id="PF03816"/>
    </source>
</evidence>
<sequence length="329" mass="37616">MKIGKKESGEKMRKVYLILILIGLASLYTAWKPGLINFGEKEAGADKLDEQKNTFVKIPTILEDSTILPQKKEPITILILGSDQRNEEAARSDSIMLTRYDPERNQMKVVSIMRDSYMNIPGYGYSKINHAYSWGGKDLMKETIEKNFGIKINHVALINFEGFTKLIDELIPEGIKVNVSPEMIKYFHWNMNPGEHNLHSQELLQYVRFRHDGNNDFGRVDRQQEVISKIKDKVMEKMQKGKGVSTMLSMIRSGKEVVETDISFPNMIEYGMNIMLHPIQDVQSLRIPVNKSFNDKMTDHAGLVLQYDEKLNKAALQQFLGTDSLADAK</sequence>
<comment type="function">
    <text evidence="10">Involved in SarA attenuation. Affects resistance to oxacillin and teicoplanin, as well as the synthesis of virulence factors.</text>
</comment>
<proteinExistence type="inferred from homology"/>
<evidence type="ECO:0000256" key="12">
    <source>
        <dbReference type="SAM" id="Phobius"/>
    </source>
</evidence>
<evidence type="ECO:0000256" key="10">
    <source>
        <dbReference type="ARBA" id="ARBA00037178"/>
    </source>
</evidence>
<keyword evidence="4 12" id="KW-0812">Transmembrane</keyword>
<accession>A0A370GIR1</accession>
<dbReference type="GO" id="GO:0071555">
    <property type="term" value="P:cell wall organization"/>
    <property type="evidence" value="ECO:0007669"/>
    <property type="project" value="UniProtKB-KW"/>
</dbReference>
<evidence type="ECO:0000256" key="7">
    <source>
        <dbReference type="ARBA" id="ARBA00023015"/>
    </source>
</evidence>
<keyword evidence="6 12" id="KW-1133">Transmembrane helix</keyword>
<evidence type="ECO:0000256" key="5">
    <source>
        <dbReference type="ARBA" id="ARBA00022968"/>
    </source>
</evidence>
<comment type="caution">
    <text evidence="14">The sequence shown here is derived from an EMBL/GenBank/DDBJ whole genome shotgun (WGS) entry which is preliminary data.</text>
</comment>
<dbReference type="Gene3D" id="3.40.630.190">
    <property type="entry name" value="LCP protein"/>
    <property type="match status" value="1"/>
</dbReference>
<dbReference type="NCBIfam" id="TIGR00350">
    <property type="entry name" value="lytR_cpsA_psr"/>
    <property type="match status" value="1"/>
</dbReference>
<keyword evidence="8 12" id="KW-0472">Membrane</keyword>
<gene>
    <name evidence="14" type="ORF">DFR59_104157</name>
</gene>
<feature type="domain" description="Cell envelope-related transcriptional attenuator" evidence="13">
    <location>
        <begin position="91"/>
        <end position="234"/>
    </location>
</feature>
<evidence type="ECO:0000256" key="11">
    <source>
        <dbReference type="ARBA" id="ARBA00040752"/>
    </source>
</evidence>
<dbReference type="Proteomes" id="UP000255326">
    <property type="component" value="Unassembled WGS sequence"/>
</dbReference>
<evidence type="ECO:0000256" key="6">
    <source>
        <dbReference type="ARBA" id="ARBA00022989"/>
    </source>
</evidence>
<evidence type="ECO:0000256" key="9">
    <source>
        <dbReference type="ARBA" id="ARBA00023163"/>
    </source>
</evidence>
<dbReference type="InterPro" id="IPR004474">
    <property type="entry name" value="LytR_CpsA_psr"/>
</dbReference>
<evidence type="ECO:0000256" key="4">
    <source>
        <dbReference type="ARBA" id="ARBA00022692"/>
    </source>
</evidence>
<feature type="transmembrane region" description="Helical" evidence="12">
    <location>
        <begin position="12"/>
        <end position="31"/>
    </location>
</feature>
<comment type="subcellular location">
    <subcellularLocation>
        <location evidence="1">Cell membrane</location>
        <topology evidence="1">Single-pass type II membrane protein</topology>
    </subcellularLocation>
</comment>
<evidence type="ECO:0000256" key="1">
    <source>
        <dbReference type="ARBA" id="ARBA00004401"/>
    </source>
</evidence>
<organism evidence="14 15">
    <name type="scientific">Falsibacillus pallidus</name>
    <dbReference type="NCBI Taxonomy" id="493781"/>
    <lineage>
        <taxon>Bacteria</taxon>
        <taxon>Bacillati</taxon>
        <taxon>Bacillota</taxon>
        <taxon>Bacilli</taxon>
        <taxon>Bacillales</taxon>
        <taxon>Bacillaceae</taxon>
        <taxon>Falsibacillus</taxon>
    </lineage>
</organism>
<keyword evidence="3" id="KW-1003">Cell membrane</keyword>
<dbReference type="GO" id="GO:0005886">
    <property type="term" value="C:plasma membrane"/>
    <property type="evidence" value="ECO:0007669"/>
    <property type="project" value="UniProtKB-SubCell"/>
</dbReference>
<keyword evidence="9" id="KW-0804">Transcription</keyword>
<evidence type="ECO:0000256" key="8">
    <source>
        <dbReference type="ARBA" id="ARBA00023136"/>
    </source>
</evidence>
<name>A0A370GIR1_9BACI</name>
<dbReference type="AlphaFoldDB" id="A0A370GIR1"/>
<dbReference type="Pfam" id="PF03816">
    <property type="entry name" value="LytR_cpsA_psr"/>
    <property type="match status" value="1"/>
</dbReference>
<keyword evidence="7" id="KW-0805">Transcription regulation</keyword>
<comment type="similarity">
    <text evidence="2">Belongs to the LytR/CpsA/Psr (LCP) family.</text>
</comment>
<keyword evidence="5" id="KW-0735">Signal-anchor</keyword>
<reference evidence="14 15" key="1">
    <citation type="submission" date="2018-07" db="EMBL/GenBank/DDBJ databases">
        <title>Genomic Encyclopedia of Type Strains, Phase IV (KMG-IV): sequencing the most valuable type-strain genomes for metagenomic binning, comparative biology and taxonomic classification.</title>
        <authorList>
            <person name="Goeker M."/>
        </authorList>
    </citation>
    <scope>NUCLEOTIDE SEQUENCE [LARGE SCALE GENOMIC DNA]</scope>
    <source>
        <strain evidence="14 15">DSM 25281</strain>
    </source>
</reference>
<dbReference type="EMBL" id="QQAY01000004">
    <property type="protein sequence ID" value="RDI43106.1"/>
    <property type="molecule type" value="Genomic_DNA"/>
</dbReference>
<evidence type="ECO:0000256" key="3">
    <source>
        <dbReference type="ARBA" id="ARBA00022475"/>
    </source>
</evidence>
<dbReference type="PANTHER" id="PTHR33392">
    <property type="entry name" value="POLYISOPRENYL-TEICHOIC ACID--PEPTIDOGLYCAN TEICHOIC ACID TRANSFERASE TAGU"/>
    <property type="match status" value="1"/>
</dbReference>